<dbReference type="PANTHER" id="PTHR48090:SF3">
    <property type="entry name" value="UNDECAPRENYL-PHOSPHATE 4-DEOXY-4-FORMAMIDO-L-ARABINOSE TRANSFERASE"/>
    <property type="match status" value="1"/>
</dbReference>
<keyword evidence="1" id="KW-1003">Cell membrane</keyword>
<name>A0A517T7C2_9PLAN</name>
<dbReference type="RefSeq" id="WP_145261292.1">
    <property type="nucleotide sequence ID" value="NZ_CP036316.1"/>
</dbReference>
<keyword evidence="3 9" id="KW-0808">Transferase</keyword>
<evidence type="ECO:0000256" key="5">
    <source>
        <dbReference type="ARBA" id="ARBA00022985"/>
    </source>
</evidence>
<dbReference type="Proteomes" id="UP000319976">
    <property type="component" value="Chromosome"/>
</dbReference>
<reference evidence="9 10" key="1">
    <citation type="submission" date="2019-02" db="EMBL/GenBank/DDBJ databases">
        <title>Deep-cultivation of Planctomycetes and their phenomic and genomic characterization uncovers novel biology.</title>
        <authorList>
            <person name="Wiegand S."/>
            <person name="Jogler M."/>
            <person name="Boedeker C."/>
            <person name="Pinto D."/>
            <person name="Vollmers J."/>
            <person name="Rivas-Marin E."/>
            <person name="Kohn T."/>
            <person name="Peeters S.H."/>
            <person name="Heuer A."/>
            <person name="Rast P."/>
            <person name="Oberbeckmann S."/>
            <person name="Bunk B."/>
            <person name="Jeske O."/>
            <person name="Meyerdierks A."/>
            <person name="Storesund J.E."/>
            <person name="Kallscheuer N."/>
            <person name="Luecker S."/>
            <person name="Lage O.M."/>
            <person name="Pohl T."/>
            <person name="Merkel B.J."/>
            <person name="Hornburger P."/>
            <person name="Mueller R.-W."/>
            <person name="Bruemmer F."/>
            <person name="Labrenz M."/>
            <person name="Spormann A.M."/>
            <person name="Op den Camp H."/>
            <person name="Overmann J."/>
            <person name="Amann R."/>
            <person name="Jetten M.S.M."/>
            <person name="Mascher T."/>
            <person name="Medema M.H."/>
            <person name="Devos D.P."/>
            <person name="Kaster A.-K."/>
            <person name="Ovreas L."/>
            <person name="Rohde M."/>
            <person name="Galperin M.Y."/>
            <person name="Jogler C."/>
        </authorList>
    </citation>
    <scope>NUCLEOTIDE SEQUENCE [LARGE SCALE GENOMIC DNA]</scope>
    <source>
        <strain evidence="9 10">V22</strain>
    </source>
</reference>
<evidence type="ECO:0000313" key="10">
    <source>
        <dbReference type="Proteomes" id="UP000319976"/>
    </source>
</evidence>
<keyword evidence="4" id="KW-0812">Transmembrane</keyword>
<dbReference type="OrthoDB" id="9815691at2"/>
<evidence type="ECO:0000256" key="4">
    <source>
        <dbReference type="ARBA" id="ARBA00022692"/>
    </source>
</evidence>
<organism evidence="9 10">
    <name type="scientific">Calycomorphotria hydatis</name>
    <dbReference type="NCBI Taxonomy" id="2528027"/>
    <lineage>
        <taxon>Bacteria</taxon>
        <taxon>Pseudomonadati</taxon>
        <taxon>Planctomycetota</taxon>
        <taxon>Planctomycetia</taxon>
        <taxon>Planctomycetales</taxon>
        <taxon>Planctomycetaceae</taxon>
        <taxon>Calycomorphotria</taxon>
    </lineage>
</organism>
<dbReference type="GO" id="GO:0009103">
    <property type="term" value="P:lipopolysaccharide biosynthetic process"/>
    <property type="evidence" value="ECO:0007669"/>
    <property type="project" value="UniProtKB-KW"/>
</dbReference>
<keyword evidence="5" id="KW-0448">Lipopolysaccharide biosynthesis</keyword>
<accession>A0A517T7C2</accession>
<keyword evidence="2 9" id="KW-0328">Glycosyltransferase</keyword>
<dbReference type="EMBL" id="CP036316">
    <property type="protein sequence ID" value="QDT64274.1"/>
    <property type="molecule type" value="Genomic_DNA"/>
</dbReference>
<feature type="domain" description="Glycosyltransferase 2-like" evidence="8">
    <location>
        <begin position="9"/>
        <end position="164"/>
    </location>
</feature>
<dbReference type="InterPro" id="IPR029044">
    <property type="entry name" value="Nucleotide-diphossugar_trans"/>
</dbReference>
<dbReference type="GO" id="GO:0099621">
    <property type="term" value="F:undecaprenyl-phosphate 4-deoxy-4-formamido-L-arabinose transferase activity"/>
    <property type="evidence" value="ECO:0007669"/>
    <property type="project" value="UniProtKB-EC"/>
</dbReference>
<evidence type="ECO:0000256" key="1">
    <source>
        <dbReference type="ARBA" id="ARBA00022475"/>
    </source>
</evidence>
<dbReference type="InterPro" id="IPR050256">
    <property type="entry name" value="Glycosyltransferase_2"/>
</dbReference>
<dbReference type="Gene3D" id="3.90.550.10">
    <property type="entry name" value="Spore Coat Polysaccharide Biosynthesis Protein SpsA, Chain A"/>
    <property type="match status" value="1"/>
</dbReference>
<dbReference type="EC" id="2.4.2.53" evidence="9"/>
<dbReference type="AlphaFoldDB" id="A0A517T7C2"/>
<dbReference type="InterPro" id="IPR001173">
    <property type="entry name" value="Glyco_trans_2-like"/>
</dbReference>
<dbReference type="SUPFAM" id="SSF53448">
    <property type="entry name" value="Nucleotide-diphospho-sugar transferases"/>
    <property type="match status" value="1"/>
</dbReference>
<dbReference type="KEGG" id="chya:V22_15060"/>
<evidence type="ECO:0000256" key="6">
    <source>
        <dbReference type="ARBA" id="ARBA00022989"/>
    </source>
</evidence>
<keyword evidence="10" id="KW-1185">Reference proteome</keyword>
<sequence>MQPLEVTLALPCYNEEGNIQHVVRESVQHLEEFGRPWEIIVIDNASSDTTREKVRELIADDPRIRLVAHESNRFYSGSCQTAVRECRGEYLAIMDSDRQFTIADLPDFMQKIEAGDDLVFGWRVVRNDPFFRKAVSWLFNTLAWIWLGVSVHDLNVGLRVMNRRCIEAAEFRFRLNFANPELYVRAKQAQLNIGEVSIQHFERTEGAVCHNFTKSLALFVNVNKYLASLRSELRAKSSMVETGSSHATLNASNAA</sequence>
<dbReference type="Pfam" id="PF00535">
    <property type="entry name" value="Glycos_transf_2"/>
    <property type="match status" value="1"/>
</dbReference>
<evidence type="ECO:0000256" key="2">
    <source>
        <dbReference type="ARBA" id="ARBA00022676"/>
    </source>
</evidence>
<dbReference type="PANTHER" id="PTHR48090">
    <property type="entry name" value="UNDECAPRENYL-PHOSPHATE 4-DEOXY-4-FORMAMIDO-L-ARABINOSE TRANSFERASE-RELATED"/>
    <property type="match status" value="1"/>
</dbReference>
<dbReference type="CDD" id="cd04179">
    <property type="entry name" value="DPM_DPG-synthase_like"/>
    <property type="match status" value="1"/>
</dbReference>
<keyword evidence="7" id="KW-0472">Membrane</keyword>
<evidence type="ECO:0000256" key="3">
    <source>
        <dbReference type="ARBA" id="ARBA00022679"/>
    </source>
</evidence>
<evidence type="ECO:0000256" key="7">
    <source>
        <dbReference type="ARBA" id="ARBA00023136"/>
    </source>
</evidence>
<evidence type="ECO:0000313" key="9">
    <source>
        <dbReference type="EMBL" id="QDT64274.1"/>
    </source>
</evidence>
<gene>
    <name evidence="9" type="primary">arnC_2</name>
    <name evidence="9" type="ORF">V22_15060</name>
</gene>
<protein>
    <submittedName>
        <fullName evidence="9">Undecaprenyl-phosphate 4-deoxy-4-formamido-L-arabinose transferase</fullName>
        <ecNumber evidence="9">2.4.2.53</ecNumber>
    </submittedName>
</protein>
<proteinExistence type="predicted"/>
<keyword evidence="6" id="KW-1133">Transmembrane helix</keyword>
<dbReference type="GO" id="GO:0005886">
    <property type="term" value="C:plasma membrane"/>
    <property type="evidence" value="ECO:0007669"/>
    <property type="project" value="TreeGrafter"/>
</dbReference>
<evidence type="ECO:0000259" key="8">
    <source>
        <dbReference type="Pfam" id="PF00535"/>
    </source>
</evidence>